<accession>A0A210PIS1</accession>
<keyword evidence="3" id="KW-1185">Reference proteome</keyword>
<organism evidence="2 3">
    <name type="scientific">Mizuhopecten yessoensis</name>
    <name type="common">Japanese scallop</name>
    <name type="synonym">Patinopecten yessoensis</name>
    <dbReference type="NCBI Taxonomy" id="6573"/>
    <lineage>
        <taxon>Eukaryota</taxon>
        <taxon>Metazoa</taxon>
        <taxon>Spiralia</taxon>
        <taxon>Lophotrochozoa</taxon>
        <taxon>Mollusca</taxon>
        <taxon>Bivalvia</taxon>
        <taxon>Autobranchia</taxon>
        <taxon>Pteriomorphia</taxon>
        <taxon>Pectinida</taxon>
        <taxon>Pectinoidea</taxon>
        <taxon>Pectinidae</taxon>
        <taxon>Mizuhopecten</taxon>
    </lineage>
</organism>
<protein>
    <submittedName>
        <fullName evidence="2">Transposon Tf2-6 polyprotein</fullName>
    </submittedName>
</protein>
<reference evidence="2 3" key="1">
    <citation type="journal article" date="2017" name="Nat. Ecol. Evol.">
        <title>Scallop genome provides insights into evolution of bilaterian karyotype and development.</title>
        <authorList>
            <person name="Wang S."/>
            <person name="Zhang J."/>
            <person name="Jiao W."/>
            <person name="Li J."/>
            <person name="Xun X."/>
            <person name="Sun Y."/>
            <person name="Guo X."/>
            <person name="Huan P."/>
            <person name="Dong B."/>
            <person name="Zhang L."/>
            <person name="Hu X."/>
            <person name="Sun X."/>
            <person name="Wang J."/>
            <person name="Zhao C."/>
            <person name="Wang Y."/>
            <person name="Wang D."/>
            <person name="Huang X."/>
            <person name="Wang R."/>
            <person name="Lv J."/>
            <person name="Li Y."/>
            <person name="Zhang Z."/>
            <person name="Liu B."/>
            <person name="Lu W."/>
            <person name="Hui Y."/>
            <person name="Liang J."/>
            <person name="Zhou Z."/>
            <person name="Hou R."/>
            <person name="Li X."/>
            <person name="Liu Y."/>
            <person name="Li H."/>
            <person name="Ning X."/>
            <person name="Lin Y."/>
            <person name="Zhao L."/>
            <person name="Xing Q."/>
            <person name="Dou J."/>
            <person name="Li Y."/>
            <person name="Mao J."/>
            <person name="Guo H."/>
            <person name="Dou H."/>
            <person name="Li T."/>
            <person name="Mu C."/>
            <person name="Jiang W."/>
            <person name="Fu Q."/>
            <person name="Fu X."/>
            <person name="Miao Y."/>
            <person name="Liu J."/>
            <person name="Yu Q."/>
            <person name="Li R."/>
            <person name="Liao H."/>
            <person name="Li X."/>
            <person name="Kong Y."/>
            <person name="Jiang Z."/>
            <person name="Chourrout D."/>
            <person name="Li R."/>
            <person name="Bao Z."/>
        </authorList>
    </citation>
    <scope>NUCLEOTIDE SEQUENCE [LARGE SCALE GENOMIC DNA]</scope>
    <source>
        <strain evidence="2 3">PY_sf001</strain>
    </source>
</reference>
<gene>
    <name evidence="2" type="ORF">KP79_PYT26037</name>
</gene>
<dbReference type="FunFam" id="3.30.70.270:FF:000003">
    <property type="entry name" value="Transposon Ty3-G Gag-Pol polyprotein"/>
    <property type="match status" value="1"/>
</dbReference>
<dbReference type="InterPro" id="IPR000477">
    <property type="entry name" value="RT_dom"/>
</dbReference>
<dbReference type="InterPro" id="IPR043128">
    <property type="entry name" value="Rev_trsase/Diguanyl_cyclase"/>
</dbReference>
<evidence type="ECO:0000313" key="3">
    <source>
        <dbReference type="Proteomes" id="UP000242188"/>
    </source>
</evidence>
<dbReference type="OrthoDB" id="10053045at2759"/>
<feature type="domain" description="Reverse transcriptase" evidence="1">
    <location>
        <begin position="1"/>
        <end position="70"/>
    </location>
</feature>
<dbReference type="Proteomes" id="UP000242188">
    <property type="component" value="Unassembled WGS sequence"/>
</dbReference>
<dbReference type="EMBL" id="NEDP02076629">
    <property type="protein sequence ID" value="OWF36379.1"/>
    <property type="molecule type" value="Genomic_DNA"/>
</dbReference>
<name>A0A210PIS1_MIZYE</name>
<proteinExistence type="predicted"/>
<dbReference type="InterPro" id="IPR050951">
    <property type="entry name" value="Retrovirus_Pol_polyprotein"/>
</dbReference>
<dbReference type="InterPro" id="IPR043502">
    <property type="entry name" value="DNA/RNA_pol_sf"/>
</dbReference>
<dbReference type="PROSITE" id="PS50878">
    <property type="entry name" value="RT_POL"/>
    <property type="match status" value="1"/>
</dbReference>
<dbReference type="SUPFAM" id="SSF56672">
    <property type="entry name" value="DNA/RNA polymerases"/>
    <property type="match status" value="1"/>
</dbReference>
<dbReference type="Gene3D" id="3.30.70.270">
    <property type="match status" value="1"/>
</dbReference>
<dbReference type="Pfam" id="PF00078">
    <property type="entry name" value="RVT_1"/>
    <property type="match status" value="1"/>
</dbReference>
<dbReference type="PANTHER" id="PTHR37984:SF11">
    <property type="entry name" value="INTEGRASE CATALYTIC DOMAIN-CONTAINING PROTEIN"/>
    <property type="match status" value="1"/>
</dbReference>
<dbReference type="AlphaFoldDB" id="A0A210PIS1"/>
<sequence length="106" mass="11838">MYQKVLQQVLHGSEGVQNIMDDVIVHGSNVEEHDRRLEKVINILRESGMTLNSQKCEFSMSKLVFMGHVLSDQGIGQAYVKVQAVSEACEPKTAIEERSCLGLVTF</sequence>
<evidence type="ECO:0000313" key="2">
    <source>
        <dbReference type="EMBL" id="OWF36379.1"/>
    </source>
</evidence>
<dbReference type="STRING" id="6573.A0A210PIS1"/>
<evidence type="ECO:0000259" key="1">
    <source>
        <dbReference type="PROSITE" id="PS50878"/>
    </source>
</evidence>
<comment type="caution">
    <text evidence="2">The sequence shown here is derived from an EMBL/GenBank/DDBJ whole genome shotgun (WGS) entry which is preliminary data.</text>
</comment>
<dbReference type="PANTHER" id="PTHR37984">
    <property type="entry name" value="PROTEIN CBG26694"/>
    <property type="match status" value="1"/>
</dbReference>